<evidence type="ECO:0000256" key="4">
    <source>
        <dbReference type="ARBA" id="ARBA00022840"/>
    </source>
</evidence>
<evidence type="ECO:0000313" key="11">
    <source>
        <dbReference type="Proteomes" id="UP000257131"/>
    </source>
</evidence>
<dbReference type="SFLD" id="SFLDF00027">
    <property type="entry name" value="p-type_atpase"/>
    <property type="match status" value="1"/>
</dbReference>
<evidence type="ECO:0000256" key="3">
    <source>
        <dbReference type="ARBA" id="ARBA00022741"/>
    </source>
</evidence>
<dbReference type="Gene3D" id="1.20.1110.10">
    <property type="entry name" value="Calcium-transporting ATPase, transmembrane domain"/>
    <property type="match status" value="1"/>
</dbReference>
<keyword evidence="7" id="KW-0472">Membrane</keyword>
<dbReference type="PANTHER" id="PTHR42861">
    <property type="entry name" value="CALCIUM-TRANSPORTING ATPASE"/>
    <property type="match status" value="1"/>
</dbReference>
<dbReference type="InterPro" id="IPR018303">
    <property type="entry name" value="ATPase_P-typ_P_site"/>
</dbReference>
<dbReference type="InterPro" id="IPR059000">
    <property type="entry name" value="ATPase_P-type_domA"/>
</dbReference>
<dbReference type="InterPro" id="IPR044492">
    <property type="entry name" value="P_typ_ATPase_HD_dom"/>
</dbReference>
<dbReference type="PRINTS" id="PR00120">
    <property type="entry name" value="HATPASE"/>
</dbReference>
<dbReference type="SUPFAM" id="SSF81665">
    <property type="entry name" value="Calcium ATPase, transmembrane domain M"/>
    <property type="match status" value="1"/>
</dbReference>
<keyword evidence="5" id="KW-1278">Translocase</keyword>
<keyword evidence="6" id="KW-1133">Transmembrane helix</keyword>
<dbReference type="SFLD" id="SFLDG00002">
    <property type="entry name" value="C1.7:_P-type_atpase_like"/>
    <property type="match status" value="1"/>
</dbReference>
<dbReference type="AlphaFoldDB" id="A0A3D9BYC8"/>
<dbReference type="Proteomes" id="UP000257131">
    <property type="component" value="Unassembled WGS sequence"/>
</dbReference>
<dbReference type="PROSITE" id="PS00154">
    <property type="entry name" value="ATPASE_E1_E2"/>
    <property type="match status" value="1"/>
</dbReference>
<dbReference type="SUPFAM" id="SSF81653">
    <property type="entry name" value="Calcium ATPase, transduction domain A"/>
    <property type="match status" value="1"/>
</dbReference>
<evidence type="ECO:0000259" key="9">
    <source>
        <dbReference type="SMART" id="SM00831"/>
    </source>
</evidence>
<evidence type="ECO:0000256" key="7">
    <source>
        <dbReference type="ARBA" id="ARBA00023136"/>
    </source>
</evidence>
<dbReference type="InterPro" id="IPR023299">
    <property type="entry name" value="ATPase_P-typ_cyto_dom_N"/>
</dbReference>
<evidence type="ECO:0000256" key="5">
    <source>
        <dbReference type="ARBA" id="ARBA00022967"/>
    </source>
</evidence>
<comment type="caution">
    <text evidence="10">The sequence shown here is derived from an EMBL/GenBank/DDBJ whole genome shotgun (WGS) entry which is preliminary data.</text>
</comment>
<dbReference type="InterPro" id="IPR023214">
    <property type="entry name" value="HAD_sf"/>
</dbReference>
<dbReference type="InterPro" id="IPR036412">
    <property type="entry name" value="HAD-like_sf"/>
</dbReference>
<feature type="domain" description="Cation-transporting P-type ATPase N-terminal" evidence="9">
    <location>
        <begin position="145"/>
        <end position="219"/>
    </location>
</feature>
<evidence type="ECO:0000256" key="6">
    <source>
        <dbReference type="ARBA" id="ARBA00022989"/>
    </source>
</evidence>
<dbReference type="GO" id="GO:0005524">
    <property type="term" value="F:ATP binding"/>
    <property type="evidence" value="ECO:0007669"/>
    <property type="project" value="UniProtKB-KW"/>
</dbReference>
<evidence type="ECO:0000256" key="8">
    <source>
        <dbReference type="SAM" id="MobiDB-lite"/>
    </source>
</evidence>
<dbReference type="SMART" id="SM00831">
    <property type="entry name" value="Cation_ATPase_N"/>
    <property type="match status" value="1"/>
</dbReference>
<sequence length="1014" mass="105090">MAGRIMRSGMAEPGGKAKPPRRVDAAGRDGTVSATPRTGAHAVPQTAASVTLVHRTPGGRVRLRVPALRGRPERAATVEARLSDAPGVRAATARAASGSVILHLDARARGGGLSDAEVVDAVEAALAAPPETRTAATRAPEAGPAWHAFAVGETLARVAGDATEGLSDEEAATRRARHGANRLPTAAQRSQGALVAEQFKSLPVAMLLGSAAVSVATGGVADAAATIAVVLVNAALGYVTEGQAEASIGKLMDSSNEAVTVVRDGTPREIAARELVPGDLITVRAGRVMAADARVLAEDRLRVDESALTGETQPVEKRAGAAVAPDAPLGGRPTMLHSGTLVAEGEGRAVVVATGAETVAARIAQVSESAVRPRAPVEAELDRMGGLLAKLAFGACGVFIGVGWMRGMSLAAMLKDALALAVAAVPEGLPVVATTTMSLGLRRMERRGVLVRRVDTVESLGALQILCLDKTGTLTRNRLEVVETVAGPHPDDPEVAGARAMLMEAAALNNAAEPGEAGAEGSSATERALLERARAEGVEVADLRAARPMEDMHERRPERPYMVTLHEGEGPRVVVKGAPETVLEQCAALWDGTPLDAELRARILAANDRLAARPARVLAFAAGDTAPEDGVPRDMRWLGLMAMVDPIRPGARDFIRAMHRAGVRTIMITGDQSATAEAIARDLDLAQGGPLRIVDSPEIASMDPELLGGVAARAHVFSRVSATQKLAVVQALQRSGAVVGMTGDGVNDGPALKAADVGIAMGASGTDLARDVANVVIRDDELETLVEAVAQGRAVYRNIRRALEFLIATNLSEILVGLVEAAHGPGELESPMELLWINLVSDVAPGLGLALADPDPDAMTRPPRAADEAVIPPEHFRRMSIDAGTIAAASLVSHFVGLARFGPGPETRGMTFLSLSLGQLAYALTCQRSDPAHLRVRRLLDNPNLNGALIASGGLAVLPYFVPALRRLLKIAPLDAGAMTVGLAGAAAPAGIVLARRGVTLRPETVEVRPCETS</sequence>
<dbReference type="InterPro" id="IPR006068">
    <property type="entry name" value="ATPase_P-typ_cation-transptr_C"/>
</dbReference>
<evidence type="ECO:0000256" key="1">
    <source>
        <dbReference type="ARBA" id="ARBA00004141"/>
    </source>
</evidence>
<dbReference type="SFLD" id="SFLDS00003">
    <property type="entry name" value="Haloacid_Dehalogenase"/>
    <property type="match status" value="1"/>
</dbReference>
<dbReference type="Gene3D" id="3.40.50.1000">
    <property type="entry name" value="HAD superfamily/HAD-like"/>
    <property type="match status" value="1"/>
</dbReference>
<reference evidence="10 11" key="1">
    <citation type="journal article" date="2017" name="Int. J. Syst. Evol. Microbiol.">
        <title>Rhodosalinus sediminis gen. nov., sp. nov., isolated from marine saltern.</title>
        <authorList>
            <person name="Guo L.Y."/>
            <person name="Ling S.K."/>
            <person name="Li C.M."/>
            <person name="Chen G.J."/>
            <person name="Du Z.J."/>
        </authorList>
    </citation>
    <scope>NUCLEOTIDE SEQUENCE [LARGE SCALE GENOMIC DNA]</scope>
    <source>
        <strain evidence="10 11">WDN1C137</strain>
    </source>
</reference>
<dbReference type="Pfam" id="PF00690">
    <property type="entry name" value="Cation_ATPase_N"/>
    <property type="match status" value="1"/>
</dbReference>
<organism evidence="10 11">
    <name type="scientific">Rhodosalinus sediminis</name>
    <dbReference type="NCBI Taxonomy" id="1940533"/>
    <lineage>
        <taxon>Bacteria</taxon>
        <taxon>Pseudomonadati</taxon>
        <taxon>Pseudomonadota</taxon>
        <taxon>Alphaproteobacteria</taxon>
        <taxon>Rhodobacterales</taxon>
        <taxon>Paracoccaceae</taxon>
        <taxon>Rhodosalinus</taxon>
    </lineage>
</organism>
<keyword evidence="3" id="KW-0547">Nucleotide-binding</keyword>
<dbReference type="EMBL" id="QOHR01000002">
    <property type="protein sequence ID" value="REC58498.1"/>
    <property type="molecule type" value="Genomic_DNA"/>
</dbReference>
<dbReference type="Gene3D" id="3.40.1110.10">
    <property type="entry name" value="Calcium-transporting ATPase, cytoplasmic domain N"/>
    <property type="match status" value="1"/>
</dbReference>
<protein>
    <submittedName>
        <fullName evidence="10">Cation-transporting P-type ATPase</fullName>
    </submittedName>
</protein>
<dbReference type="SUPFAM" id="SSF81660">
    <property type="entry name" value="Metal cation-transporting ATPase, ATP-binding domain N"/>
    <property type="match status" value="1"/>
</dbReference>
<accession>A0A3D9BYC8</accession>
<proteinExistence type="predicted"/>
<dbReference type="GO" id="GO:0016887">
    <property type="term" value="F:ATP hydrolysis activity"/>
    <property type="evidence" value="ECO:0007669"/>
    <property type="project" value="InterPro"/>
</dbReference>
<keyword evidence="2" id="KW-0812">Transmembrane</keyword>
<dbReference type="Pfam" id="PF13246">
    <property type="entry name" value="Cation_ATPase"/>
    <property type="match status" value="1"/>
</dbReference>
<dbReference type="GO" id="GO:0015662">
    <property type="term" value="F:P-type ion transporter activity"/>
    <property type="evidence" value="ECO:0007669"/>
    <property type="project" value="UniProtKB-ARBA"/>
</dbReference>
<keyword evidence="11" id="KW-1185">Reference proteome</keyword>
<evidence type="ECO:0000313" key="10">
    <source>
        <dbReference type="EMBL" id="REC58498.1"/>
    </source>
</evidence>
<dbReference type="NCBIfam" id="TIGR01494">
    <property type="entry name" value="ATPase_P-type"/>
    <property type="match status" value="2"/>
</dbReference>
<dbReference type="InterPro" id="IPR008250">
    <property type="entry name" value="ATPase_P-typ_transduc_dom_A_sf"/>
</dbReference>
<evidence type="ECO:0000256" key="2">
    <source>
        <dbReference type="ARBA" id="ARBA00022692"/>
    </source>
</evidence>
<name>A0A3D9BYC8_9RHOB</name>
<comment type="subcellular location">
    <subcellularLocation>
        <location evidence="1">Membrane</location>
        <topology evidence="1">Multi-pass membrane protein</topology>
    </subcellularLocation>
</comment>
<gene>
    <name evidence="10" type="ORF">DRV84_02745</name>
</gene>
<dbReference type="InterPro" id="IPR004014">
    <property type="entry name" value="ATPase_P-typ_cation-transptr_N"/>
</dbReference>
<dbReference type="Gene3D" id="2.70.150.10">
    <property type="entry name" value="Calcium-transporting ATPase, cytoplasmic transduction domain A"/>
    <property type="match status" value="1"/>
</dbReference>
<dbReference type="InterPro" id="IPR023298">
    <property type="entry name" value="ATPase_P-typ_TM_dom_sf"/>
</dbReference>
<dbReference type="Pfam" id="PF00689">
    <property type="entry name" value="Cation_ATPase_C"/>
    <property type="match status" value="1"/>
</dbReference>
<dbReference type="GO" id="GO:0016020">
    <property type="term" value="C:membrane"/>
    <property type="evidence" value="ECO:0007669"/>
    <property type="project" value="UniProtKB-SubCell"/>
</dbReference>
<dbReference type="InterPro" id="IPR001757">
    <property type="entry name" value="P_typ_ATPase"/>
</dbReference>
<keyword evidence="4" id="KW-0067">ATP-binding</keyword>
<dbReference type="PRINTS" id="PR00119">
    <property type="entry name" value="CATATPASE"/>
</dbReference>
<dbReference type="SUPFAM" id="SSF56784">
    <property type="entry name" value="HAD-like"/>
    <property type="match status" value="1"/>
</dbReference>
<feature type="region of interest" description="Disordered" evidence="8">
    <location>
        <begin position="1"/>
        <end position="43"/>
    </location>
</feature>
<dbReference type="Pfam" id="PF00122">
    <property type="entry name" value="E1-E2_ATPase"/>
    <property type="match status" value="1"/>
</dbReference>